<comment type="caution">
    <text evidence="5">The sequence shown here is derived from an EMBL/GenBank/DDBJ whole genome shotgun (WGS) entry which is preliminary data.</text>
</comment>
<feature type="domain" description="Smr" evidence="4">
    <location>
        <begin position="1009"/>
        <end position="1088"/>
    </location>
</feature>
<dbReference type="SUPFAM" id="SSF57850">
    <property type="entry name" value="RING/U-box"/>
    <property type="match status" value="1"/>
</dbReference>
<accession>A0AAD3D4P5</accession>
<dbReference type="Pfam" id="PF01713">
    <property type="entry name" value="Smr"/>
    <property type="match status" value="1"/>
</dbReference>
<feature type="compositionally biased region" description="Low complexity" evidence="2">
    <location>
        <begin position="745"/>
        <end position="756"/>
    </location>
</feature>
<reference evidence="5 6" key="1">
    <citation type="journal article" date="2021" name="Sci. Rep.">
        <title>The genome of the diatom Chaetoceros tenuissimus carries an ancient integrated fragment of an extant virus.</title>
        <authorList>
            <person name="Hongo Y."/>
            <person name="Kimura K."/>
            <person name="Takaki Y."/>
            <person name="Yoshida Y."/>
            <person name="Baba S."/>
            <person name="Kobayashi G."/>
            <person name="Nagasaki K."/>
            <person name="Hano T."/>
            <person name="Tomaru Y."/>
        </authorList>
    </citation>
    <scope>NUCLEOTIDE SEQUENCE [LARGE SCALE GENOMIC DNA]</scope>
    <source>
        <strain evidence="5 6">NIES-3715</strain>
    </source>
</reference>
<evidence type="ECO:0000313" key="6">
    <source>
        <dbReference type="Proteomes" id="UP001054902"/>
    </source>
</evidence>
<evidence type="ECO:0000256" key="2">
    <source>
        <dbReference type="SAM" id="MobiDB-lite"/>
    </source>
</evidence>
<evidence type="ECO:0000256" key="1">
    <source>
        <dbReference type="PROSITE-ProRule" id="PRU00175"/>
    </source>
</evidence>
<dbReference type="AlphaFoldDB" id="A0AAD3D4P5"/>
<dbReference type="Proteomes" id="UP001054902">
    <property type="component" value="Unassembled WGS sequence"/>
</dbReference>
<dbReference type="GO" id="GO:0005737">
    <property type="term" value="C:cytoplasm"/>
    <property type="evidence" value="ECO:0007669"/>
    <property type="project" value="UniProtKB-ARBA"/>
</dbReference>
<organism evidence="5 6">
    <name type="scientific">Chaetoceros tenuissimus</name>
    <dbReference type="NCBI Taxonomy" id="426638"/>
    <lineage>
        <taxon>Eukaryota</taxon>
        <taxon>Sar</taxon>
        <taxon>Stramenopiles</taxon>
        <taxon>Ochrophyta</taxon>
        <taxon>Bacillariophyta</taxon>
        <taxon>Coscinodiscophyceae</taxon>
        <taxon>Chaetocerotophycidae</taxon>
        <taxon>Chaetocerotales</taxon>
        <taxon>Chaetocerotaceae</taxon>
        <taxon>Chaetoceros</taxon>
    </lineage>
</organism>
<dbReference type="GO" id="GO:0008270">
    <property type="term" value="F:zinc ion binding"/>
    <property type="evidence" value="ECO:0007669"/>
    <property type="project" value="UniProtKB-KW"/>
</dbReference>
<feature type="domain" description="RING-type" evidence="3">
    <location>
        <begin position="795"/>
        <end position="847"/>
    </location>
</feature>
<keyword evidence="1" id="KW-0863">Zinc-finger</keyword>
<evidence type="ECO:0000259" key="3">
    <source>
        <dbReference type="PROSITE" id="PS50089"/>
    </source>
</evidence>
<evidence type="ECO:0000259" key="4">
    <source>
        <dbReference type="PROSITE" id="PS50828"/>
    </source>
</evidence>
<dbReference type="InterPro" id="IPR001841">
    <property type="entry name" value="Znf_RING"/>
</dbReference>
<evidence type="ECO:0008006" key="7">
    <source>
        <dbReference type="Google" id="ProtNLM"/>
    </source>
</evidence>
<dbReference type="Gene3D" id="1.25.40.10">
    <property type="entry name" value="Tetratricopeptide repeat domain"/>
    <property type="match status" value="1"/>
</dbReference>
<gene>
    <name evidence="5" type="ORF">CTEN210_14282</name>
</gene>
<dbReference type="EMBL" id="BLLK01000058">
    <property type="protein sequence ID" value="GFH57806.1"/>
    <property type="molecule type" value="Genomic_DNA"/>
</dbReference>
<dbReference type="SUPFAM" id="SSF160443">
    <property type="entry name" value="SMR domain-like"/>
    <property type="match status" value="1"/>
</dbReference>
<keyword evidence="1" id="KW-0862">Zinc</keyword>
<dbReference type="InterPro" id="IPR036063">
    <property type="entry name" value="Smr_dom_sf"/>
</dbReference>
<feature type="compositionally biased region" description="Basic residues" evidence="2">
    <location>
        <begin position="722"/>
        <end position="744"/>
    </location>
</feature>
<keyword evidence="1" id="KW-0479">Metal-binding</keyword>
<keyword evidence="6" id="KW-1185">Reference proteome</keyword>
<dbReference type="Gene3D" id="3.30.40.10">
    <property type="entry name" value="Zinc/RING finger domain, C3HC4 (zinc finger)"/>
    <property type="match status" value="1"/>
</dbReference>
<dbReference type="InterPro" id="IPR011990">
    <property type="entry name" value="TPR-like_helical_dom_sf"/>
</dbReference>
<dbReference type="SMART" id="SM00463">
    <property type="entry name" value="SMR"/>
    <property type="match status" value="1"/>
</dbReference>
<sequence>MSWEEFRVGQRVLFKCEENDVWWCEGKITRVNADSNTTNTYSIQQWVAACDTIPGSSDPPMMQPGETFSGVPQRRMKLFPNEKSYVDKLMEATYQSPPYNDPHAHLYMTQKTKTVIVNGKRMQKSCIKIPLEELSDIVGDSDAIWRIIGQVKNRRKVSGGASAANVDPVMLVHSVIPKNRNFDKDVLYEKAQQNSALMLQLADLTHFGLCRVSPDFNKALTYYRCAAWGLSEEDGEKLGEQAVHYGFAYPMGQPEALCALAGILWFMLGESINEHNPDAMIQAIRQSPDLNGVAQMVVFLLGHAIRREWECPLAFVVGQALRDAQIIDAFLPGSFNLLQALECKITREEEEPPQFMEDLRQNQISHDDYLSTRNASAELSEEDFLMFSKKANSIFLDLPVKILAPSGMVHSNIHVEYARMSFPPYPLVVFIINPLAEYIYCTVKLLGELEYIPYSPDAFKFIWDKVVFSLHRGVNGTKRFRPPLITFADRPGDRRLAEFIKSQIGSNSGTEIKVVRTNEYKLKQGREYRAMYDIMESMKEDMNSGMKRIMRNNDAEVRLPTQTNECVDIPIEELLLDVEGIKAEGNALFIQERFHPAQRCYSEAIDKIQRSMNVDQRVKKLLGTILSNRAACFLKTSENMSPDSAKAVLMKAVDDCTVAMKFSSILPSRVVMKIERRKNDAMKRIGGIKSQDSAWGELSSFNAVTEEQFGVPNQAVHPSGSRPRRGNNRSRRNRRRRGGRRRNQNRNQRSSTSEVVENSDEVSVESVVTATTVILGKDLLESELAEFITESEDPCPCCFERFRVELSDTHTTILQCNHVCCLPCLADLQKKSKRNKDPIPFTCPICRFPIQENIIENAINPVLESTVSIQERLKLLPLGELDSENVARTLLAAKMFKVGDVLRALDAMLTDSLQATLRKDKLLSPEEKQTIYEECRRPIDILLSEIDQKRNEYNSLRDWENEEAKTIAARIEEIEEVLIPKEREKAVNAIWEKVNIGKGHENEFGEVEVDFHALHVDEAKKQFDQRVLPVLEALRSVLLIVGRGNHSEGHISKLKPALRRHIQTHRKKKSMSHEQVEGNDGAIRVKWIG</sequence>
<dbReference type="SUPFAM" id="SSF48452">
    <property type="entry name" value="TPR-like"/>
    <property type="match status" value="1"/>
</dbReference>
<dbReference type="PROSITE" id="PS50828">
    <property type="entry name" value="SMR"/>
    <property type="match status" value="1"/>
</dbReference>
<proteinExistence type="predicted"/>
<name>A0AAD3D4P5_9STRA</name>
<dbReference type="SMART" id="SM00184">
    <property type="entry name" value="RING"/>
    <property type="match status" value="1"/>
</dbReference>
<protein>
    <recommendedName>
        <fullName evidence="7">RING-type domain-containing protein</fullName>
    </recommendedName>
</protein>
<dbReference type="InterPro" id="IPR013083">
    <property type="entry name" value="Znf_RING/FYVE/PHD"/>
</dbReference>
<dbReference type="InterPro" id="IPR002625">
    <property type="entry name" value="Smr_dom"/>
</dbReference>
<evidence type="ECO:0000313" key="5">
    <source>
        <dbReference type="EMBL" id="GFH57806.1"/>
    </source>
</evidence>
<feature type="region of interest" description="Disordered" evidence="2">
    <location>
        <begin position="712"/>
        <end position="761"/>
    </location>
</feature>
<dbReference type="Gene3D" id="3.30.1370.110">
    <property type="match status" value="1"/>
</dbReference>
<dbReference type="PROSITE" id="PS50089">
    <property type="entry name" value="ZF_RING_2"/>
    <property type="match status" value="1"/>
</dbReference>